<dbReference type="RefSeq" id="WP_330136978.1">
    <property type="nucleotide sequence ID" value="NZ_JAUTXY010000022.1"/>
</dbReference>
<comment type="caution">
    <text evidence="1">The sequence shown here is derived from an EMBL/GenBank/DDBJ whole genome shotgun (WGS) entry which is preliminary data.</text>
</comment>
<organism evidence="1 2">
    <name type="scientific">Rhodococcus artemisiae</name>
    <dbReference type="NCBI Taxonomy" id="714159"/>
    <lineage>
        <taxon>Bacteria</taxon>
        <taxon>Bacillati</taxon>
        <taxon>Actinomycetota</taxon>
        <taxon>Actinomycetes</taxon>
        <taxon>Mycobacteriales</taxon>
        <taxon>Nocardiaceae</taxon>
        <taxon>Rhodococcus</taxon>
    </lineage>
</organism>
<gene>
    <name evidence="1" type="ORF">Q7514_30375</name>
</gene>
<dbReference type="Proteomes" id="UP001336020">
    <property type="component" value="Unassembled WGS sequence"/>
</dbReference>
<evidence type="ECO:0000313" key="2">
    <source>
        <dbReference type="Proteomes" id="UP001336020"/>
    </source>
</evidence>
<protein>
    <submittedName>
        <fullName evidence="1">Uncharacterized protein</fullName>
    </submittedName>
</protein>
<sequence>MTPSIDYDFAGPAPQIGLFGLSPRSERVTAPFTPAHRAALIEVGNASCDSNADGGDWITESVVLDDGLLVWDAGVDRLTFTAVRGDDGLYVQVLTGPTAAHLTARADWPINLELPHETARTIWHLIGIFTI</sequence>
<proteinExistence type="predicted"/>
<reference evidence="1 2" key="1">
    <citation type="submission" date="2023-07" db="EMBL/GenBank/DDBJ databases">
        <authorList>
            <person name="Girao M."/>
            <person name="Carvalho M.F."/>
        </authorList>
    </citation>
    <scope>NUCLEOTIDE SEQUENCE [LARGE SCALE GENOMIC DNA]</scope>
    <source>
        <strain evidence="1 2">YIM65754</strain>
    </source>
</reference>
<accession>A0ABU7LK05</accession>
<keyword evidence="2" id="KW-1185">Reference proteome</keyword>
<name>A0ABU7LK05_9NOCA</name>
<evidence type="ECO:0000313" key="1">
    <source>
        <dbReference type="EMBL" id="MEE2061840.1"/>
    </source>
</evidence>
<dbReference type="EMBL" id="JAUTXY010000022">
    <property type="protein sequence ID" value="MEE2061840.1"/>
    <property type="molecule type" value="Genomic_DNA"/>
</dbReference>